<gene>
    <name evidence="5" type="ORF">EOI86_18630</name>
</gene>
<dbReference type="Proteomes" id="UP000287447">
    <property type="component" value="Unassembled WGS sequence"/>
</dbReference>
<feature type="coiled-coil region" evidence="2">
    <location>
        <begin position="232"/>
        <end position="266"/>
    </location>
</feature>
<dbReference type="EMBL" id="SADE01000003">
    <property type="protein sequence ID" value="RVU34857.1"/>
    <property type="molecule type" value="Genomic_DNA"/>
</dbReference>
<dbReference type="InterPro" id="IPR011055">
    <property type="entry name" value="Dup_hybrid_motif"/>
</dbReference>
<dbReference type="SUPFAM" id="SSF57997">
    <property type="entry name" value="Tropomyosin"/>
    <property type="match status" value="1"/>
</dbReference>
<feature type="transmembrane region" description="Helical" evidence="3">
    <location>
        <begin position="75"/>
        <end position="97"/>
    </location>
</feature>
<dbReference type="PANTHER" id="PTHR21666:SF289">
    <property type="entry name" value="L-ALA--D-GLU ENDOPEPTIDASE"/>
    <property type="match status" value="1"/>
</dbReference>
<keyword evidence="3" id="KW-0472">Membrane</keyword>
<dbReference type="PANTHER" id="PTHR21666">
    <property type="entry name" value="PEPTIDASE-RELATED"/>
    <property type="match status" value="1"/>
</dbReference>
<evidence type="ECO:0000259" key="4">
    <source>
        <dbReference type="Pfam" id="PF01551"/>
    </source>
</evidence>
<name>A0A3S2WQ96_9PROT</name>
<protein>
    <recommendedName>
        <fullName evidence="4">M23ase beta-sheet core domain-containing protein</fullName>
    </recommendedName>
</protein>
<evidence type="ECO:0000313" key="5">
    <source>
        <dbReference type="EMBL" id="RVU34857.1"/>
    </source>
</evidence>
<feature type="coiled-coil region" evidence="2">
    <location>
        <begin position="102"/>
        <end position="136"/>
    </location>
</feature>
<evidence type="ECO:0000256" key="1">
    <source>
        <dbReference type="ARBA" id="ARBA00022729"/>
    </source>
</evidence>
<evidence type="ECO:0000313" key="6">
    <source>
        <dbReference type="Proteomes" id="UP000287447"/>
    </source>
</evidence>
<evidence type="ECO:0000256" key="3">
    <source>
        <dbReference type="SAM" id="Phobius"/>
    </source>
</evidence>
<sequence>MRERGSEARMGRCGTAALRGKVLGSSFGQSSFDNEDEAGRNRVGAFFRRVFRERELILRSEGQVSYLRLSSRLQMGVAGACLAVVLWAGAVSGAAYWQKTVIDDKHREIGEAKLAIEDLRDDMTTYQQQIATATKSLSARASKHGDGTTISAHDLQEFRNELGAIDDLNIKLSSLVEQINVDVDADDPERARIIASRQVLHDRIDLLRRTLSETRERETDLAVNVKQMTSRVDTLSKQKHAVAAERNKLEARLAELDSQLLESRTRVGDLSRDLRQTRTELRTVMAGRDTIEQERLGLISRVSVLEKSLLDARNRGDGLAVNLTALERRLDEAREAKTNSELVKEDTARKLAQVGRLLEGTRNRQAGIENRLVALVTEIEAVTDSQVRGDDQLTQSHDEVAALELAVSAVLNDIAKTRDAKAEAERTLDDVVAELGVVAGVDTKKQIATEDPVKATRKLLATIRELHESQEQVVVALIDKTDRQIKRAERILGLAGLGPVEMAALGIPTNEGQGGPFFALDFEGGSAQDLEINVATLSEKAEQWEAYEEVMACMPLIPPVDNYQFTSGFGKRRDPINGKMAVHEGVDLAGWPKTPIYATAPGEVIYAGRNGKYGKSIVIDHGCGVTTRYAHLHTILVKKGDMVPHRFEIAKMGSTGRSTGPHVHYEIVINNKPVDPAPFFEAGRLAYKG</sequence>
<dbReference type="Gene3D" id="2.70.70.10">
    <property type="entry name" value="Glucose Permease (Domain IIA)"/>
    <property type="match status" value="1"/>
</dbReference>
<comment type="caution">
    <text evidence="5">The sequence shown here is derived from an EMBL/GenBank/DDBJ whole genome shotgun (WGS) entry which is preliminary data.</text>
</comment>
<keyword evidence="2" id="KW-0175">Coiled coil</keyword>
<reference evidence="6" key="1">
    <citation type="submission" date="2019-01" db="EMBL/GenBank/DDBJ databases">
        <title>Gri0909 isolated from a small marine red alga.</title>
        <authorList>
            <person name="Kim J."/>
            <person name="Jeong S.E."/>
            <person name="Jeon C.O."/>
        </authorList>
    </citation>
    <scope>NUCLEOTIDE SEQUENCE [LARGE SCALE GENOMIC DNA]</scope>
    <source>
        <strain evidence="6">Gri0909</strain>
    </source>
</reference>
<dbReference type="SUPFAM" id="SSF51261">
    <property type="entry name" value="Duplicated hybrid motif"/>
    <property type="match status" value="1"/>
</dbReference>
<keyword evidence="1" id="KW-0732">Signal</keyword>
<keyword evidence="6" id="KW-1185">Reference proteome</keyword>
<feature type="domain" description="M23ase beta-sheet core" evidence="4">
    <location>
        <begin position="582"/>
        <end position="676"/>
    </location>
</feature>
<dbReference type="InterPro" id="IPR050570">
    <property type="entry name" value="Cell_wall_metabolism_enzyme"/>
</dbReference>
<organism evidence="5 6">
    <name type="scientific">Hwanghaeella grinnelliae</name>
    <dbReference type="NCBI Taxonomy" id="2500179"/>
    <lineage>
        <taxon>Bacteria</taxon>
        <taxon>Pseudomonadati</taxon>
        <taxon>Pseudomonadota</taxon>
        <taxon>Alphaproteobacteria</taxon>
        <taxon>Rhodospirillales</taxon>
        <taxon>Rhodospirillaceae</taxon>
        <taxon>Hwanghaeella</taxon>
    </lineage>
</organism>
<keyword evidence="3" id="KW-1133">Transmembrane helix</keyword>
<dbReference type="AlphaFoldDB" id="A0A3S2WQ96"/>
<dbReference type="GO" id="GO:0004222">
    <property type="term" value="F:metalloendopeptidase activity"/>
    <property type="evidence" value="ECO:0007669"/>
    <property type="project" value="TreeGrafter"/>
</dbReference>
<accession>A0A3S2WQ96</accession>
<proteinExistence type="predicted"/>
<dbReference type="Pfam" id="PF01551">
    <property type="entry name" value="Peptidase_M23"/>
    <property type="match status" value="1"/>
</dbReference>
<dbReference type="InterPro" id="IPR016047">
    <property type="entry name" value="M23ase_b-sheet_dom"/>
</dbReference>
<dbReference type="Gene3D" id="1.10.287.1490">
    <property type="match status" value="1"/>
</dbReference>
<evidence type="ECO:0000256" key="2">
    <source>
        <dbReference type="SAM" id="Coils"/>
    </source>
</evidence>
<keyword evidence="3" id="KW-0812">Transmembrane</keyword>
<dbReference type="FunFam" id="2.70.70.10:FF:000006">
    <property type="entry name" value="M23 family peptidase"/>
    <property type="match status" value="1"/>
</dbReference>
<dbReference type="CDD" id="cd12797">
    <property type="entry name" value="M23_peptidase"/>
    <property type="match status" value="1"/>
</dbReference>